<dbReference type="PANTHER" id="PTHR12691">
    <property type="entry name" value="MEDIATOR OF RNA POLYMERASE II TRANSCRIPTION SUBUNIT 23"/>
    <property type="match status" value="1"/>
</dbReference>
<dbReference type="EMBL" id="OU895879">
    <property type="protein sequence ID" value="CAG9808195.1"/>
    <property type="molecule type" value="Genomic_DNA"/>
</dbReference>
<evidence type="ECO:0000313" key="10">
    <source>
        <dbReference type="Proteomes" id="UP001153620"/>
    </source>
</evidence>
<reference evidence="9" key="1">
    <citation type="submission" date="2022-01" db="EMBL/GenBank/DDBJ databases">
        <authorList>
            <person name="King R."/>
        </authorList>
    </citation>
    <scope>NUCLEOTIDE SEQUENCE</scope>
</reference>
<protein>
    <recommendedName>
        <fullName evidence="3">Mediator of RNA polymerase II transcription subunit 23</fullName>
    </recommendedName>
    <alternativeName>
        <fullName evidence="7">Mediator complex subunit 23</fullName>
    </alternativeName>
</protein>
<dbReference type="PANTHER" id="PTHR12691:SF10">
    <property type="entry name" value="MEDIATOR OF RNA POLYMERASE II TRANSCRIPTION SUBUNIT 23"/>
    <property type="match status" value="1"/>
</dbReference>
<dbReference type="InterPro" id="IPR021629">
    <property type="entry name" value="Mediator_Med23"/>
</dbReference>
<gene>
    <name evidence="9" type="ORF">CHIRRI_LOCUS11039</name>
</gene>
<reference evidence="9" key="2">
    <citation type="submission" date="2022-10" db="EMBL/GenBank/DDBJ databases">
        <authorList>
            <consortium name="ENA_rothamsted_submissions"/>
            <consortium name="culmorum"/>
            <person name="King R."/>
        </authorList>
    </citation>
    <scope>NUCLEOTIDE SEQUENCE</scope>
</reference>
<comment type="subcellular location">
    <subcellularLocation>
        <location evidence="1">Nucleus</location>
    </subcellularLocation>
</comment>
<evidence type="ECO:0000256" key="8">
    <source>
        <dbReference type="SAM" id="MobiDB-lite"/>
    </source>
</evidence>
<evidence type="ECO:0000256" key="7">
    <source>
        <dbReference type="ARBA" id="ARBA00031961"/>
    </source>
</evidence>
<keyword evidence="6" id="KW-0539">Nucleus</keyword>
<dbReference type="OrthoDB" id="9982951at2759"/>
<keyword evidence="10" id="KW-1185">Reference proteome</keyword>
<dbReference type="Pfam" id="PF11573">
    <property type="entry name" value="Med23"/>
    <property type="match status" value="1"/>
</dbReference>
<dbReference type="Proteomes" id="UP001153620">
    <property type="component" value="Chromosome 3"/>
</dbReference>
<accession>A0A9N9S4T1</accession>
<keyword evidence="5" id="KW-0804">Transcription</keyword>
<comment type="similarity">
    <text evidence="2">Belongs to the Mediator complex subunit 23 family.</text>
</comment>
<name>A0A9N9S4T1_9DIPT</name>
<evidence type="ECO:0000256" key="1">
    <source>
        <dbReference type="ARBA" id="ARBA00004123"/>
    </source>
</evidence>
<dbReference type="GO" id="GO:0010628">
    <property type="term" value="P:positive regulation of gene expression"/>
    <property type="evidence" value="ECO:0007669"/>
    <property type="project" value="TreeGrafter"/>
</dbReference>
<evidence type="ECO:0000256" key="3">
    <source>
        <dbReference type="ARBA" id="ARBA00019696"/>
    </source>
</evidence>
<evidence type="ECO:0000256" key="2">
    <source>
        <dbReference type="ARBA" id="ARBA00010222"/>
    </source>
</evidence>
<evidence type="ECO:0000313" key="9">
    <source>
        <dbReference type="EMBL" id="CAG9808195.1"/>
    </source>
</evidence>
<organism evidence="9 10">
    <name type="scientific">Chironomus riparius</name>
    <dbReference type="NCBI Taxonomy" id="315576"/>
    <lineage>
        <taxon>Eukaryota</taxon>
        <taxon>Metazoa</taxon>
        <taxon>Ecdysozoa</taxon>
        <taxon>Arthropoda</taxon>
        <taxon>Hexapoda</taxon>
        <taxon>Insecta</taxon>
        <taxon>Pterygota</taxon>
        <taxon>Neoptera</taxon>
        <taxon>Endopterygota</taxon>
        <taxon>Diptera</taxon>
        <taxon>Nematocera</taxon>
        <taxon>Chironomoidea</taxon>
        <taxon>Chironomidae</taxon>
        <taxon>Chironominae</taxon>
        <taxon>Chironomus</taxon>
    </lineage>
</organism>
<feature type="region of interest" description="Disordered" evidence="8">
    <location>
        <begin position="1363"/>
        <end position="1383"/>
    </location>
</feature>
<evidence type="ECO:0000256" key="5">
    <source>
        <dbReference type="ARBA" id="ARBA00023163"/>
    </source>
</evidence>
<sequence length="1383" mass="160057">MDRVEKIMDMVLKMDFIEETFSDIAVQRPDIEENKLKDYHDKVETFFSQQTPECKEAALSMYISRCSEANYHQLTVLYQTLDLLVKANILSSRSVCEQILGSEKLDYKQELFFVESFKMIKRLIGGVDYKGVREIMKQCREKVNNFPVALSTSVLNQITSVADVLKYIFDRKACLLPAYFIITELQKQENADVHWKISTLTSNFIEEFTGLAQMLSIIGHSSMLPILEPASASGYGDTTNPWRLDPNLKFTTLKGNLPYDAELTQPQVGLLRYVLQQLYSKEMVCSMLNLQKQRSAVLEEQLVWMIVHAMEKSEQESNSESKIDPHDSTPSHKEWLWLHFSSQLIYFVLFQCATFPNIVNELHEKLSSTNLRKGRDDLMWALLQYISGSIQRNALSNFLPVLKLYEILYNEKEPLPVPDVKHPSSTKKIAATCIYIHLLKKAQLENIAIRPIPIALRKHYEFLQQLSASPNLTIGDDYIVTLLCNAYSTNQEYFSRPMTTLIDTILLNNKPQTQANQQALTTAPLSMIFLDSLTVHSKMSIIHCVVNNLMKQAEAKGTMVSNMTPSHVAPALVETYSRLLVYTEIESLGIKGFLSRLLPTVCKSNAWSILYTLLEMFSYRLFHIQAHYRSQLLLQLHNLTQNSHINSAQLHLCFESTALRLLTGLGSAEFQFQLSRFFTEPKNLSSIVSNDNEELNRVLILTMARSIHITGMGDVRITSGDGGGNNMYLMDLLQMVMKNTPHSWAQHTRVCFPKVLSEFYANHNVPVEDKQMLKKSIEEEYRNFMSMSNENDTISYFSQRPLFLCLLFKLISDTGEISPIAYKVLERIGARLFSAQLRTLCDFLLFEVMRRSEIPKLVDSMNDMIWKWNIVTIDRLVLCLALRTQEQNQVEMPTAQVFVIQLLLIKNSHFRDRVIKFVESNSPEYWKQSNWHEKHAAFHNEYPEKFAPDEHSQVLPVYFGNVCLRFLPVLDIVIHRYLEMSVETTAPLESILKTLGCLYKFHDRPITYLYNTLFYYEAKLRDRLYLKKVIVSTIILSLKDVREKSWALTEQYQIYVKNTLQDDSSSMIKWVPDLSYYMSLVKRLIETIEGGNIFPNVDWRFNEFPNPPTHALYVTAVELLGLPVLPHTAANLLFDVIVKGLVVISYQHIHTWINAIGLITAALPESYWSVIYDRLEEIICHPQMKEWTYRQSPFDMFNFNTVKCALLDHKFVMHLAIAHSIFHHFNIGQTSKIVTYIKEKLVPHIRTEYQLLYLHHIVGPFLQRLDPKDVIEITKVYYELLELVDKNIGEENNLEFMDPICDMLYHIKYMFVGDSMKTDLEPIIKRLSNPLKSRLRFITRLGVEEIKTEVKPPVVATAAEQSPMMRAQHQPMPQQQQQKIARI</sequence>
<evidence type="ECO:0000256" key="6">
    <source>
        <dbReference type="ARBA" id="ARBA00023242"/>
    </source>
</evidence>
<dbReference type="GO" id="GO:0005667">
    <property type="term" value="C:transcription regulator complex"/>
    <property type="evidence" value="ECO:0007669"/>
    <property type="project" value="TreeGrafter"/>
</dbReference>
<dbReference type="GO" id="GO:0006357">
    <property type="term" value="P:regulation of transcription by RNA polymerase II"/>
    <property type="evidence" value="ECO:0007669"/>
    <property type="project" value="TreeGrafter"/>
</dbReference>
<evidence type="ECO:0000256" key="4">
    <source>
        <dbReference type="ARBA" id="ARBA00023015"/>
    </source>
</evidence>
<dbReference type="GO" id="GO:0016592">
    <property type="term" value="C:mediator complex"/>
    <property type="evidence" value="ECO:0007669"/>
    <property type="project" value="TreeGrafter"/>
</dbReference>
<keyword evidence="4" id="KW-0805">Transcription regulation</keyword>
<proteinExistence type="inferred from homology"/>